<feature type="chain" id="PRO_5003699419" description="Membrane-bound metallopeptidase" evidence="3">
    <location>
        <begin position="26"/>
        <end position="403"/>
    </location>
</feature>
<dbReference type="Gene3D" id="6.10.250.3150">
    <property type="match status" value="1"/>
</dbReference>
<feature type="region of interest" description="Disordered" evidence="2">
    <location>
        <begin position="259"/>
        <end position="319"/>
    </location>
</feature>
<proteinExistence type="predicted"/>
<accession>I5ATH1</accession>
<feature type="compositionally biased region" description="Low complexity" evidence="2">
    <location>
        <begin position="259"/>
        <end position="298"/>
    </location>
</feature>
<dbReference type="SUPFAM" id="SSF57997">
    <property type="entry name" value="Tropomyosin"/>
    <property type="match status" value="1"/>
</dbReference>
<dbReference type="eggNOG" id="COG3103">
    <property type="taxonomic scope" value="Bacteria"/>
</dbReference>
<dbReference type="Proteomes" id="UP000005753">
    <property type="component" value="Chromosome"/>
</dbReference>
<feature type="signal peptide" evidence="3">
    <location>
        <begin position="1"/>
        <end position="25"/>
    </location>
</feature>
<sequence length="403" mass="44342">MIRNWKRMGAAIFAAAVVVSAGAPAYGGTQEELSNAQQQKSEAESELQDMQSKIEALESKKGEAEAYLRELNDQLTELTEQLDDLQKKYSEKQQELDVINLELTEAQDDEALQRKNMALRIQYMYENSSGTNRLASIFSAEDFSQMLNAATDFSQLESYDRKMLQDYIDSCKKVEEKKKEAEEQQKEIERVSSESEQKKSEIQELCDQTQQQVEEYASFINSEEGDAARLIESIHAQQANIEGLERKAAEEVAAADAAAKSRQEAAQAQQEAAQAAPQESAAPQTQQPVQTTPEATEQAAPSYGSGALTRSAGRINGPSGEETYYNMDMSGVVQIMRSMGNNDEYWVRSDGVKMLGNYVMVAANLSVRPRGSLVATSLGTGIVCDTGGFAVSNPTQLDIATAW</sequence>
<keyword evidence="3" id="KW-0732">Signal</keyword>
<evidence type="ECO:0000256" key="2">
    <source>
        <dbReference type="SAM" id="MobiDB-lite"/>
    </source>
</evidence>
<dbReference type="STRING" id="633697.EubceDRAFT1_1279"/>
<evidence type="ECO:0000256" key="3">
    <source>
        <dbReference type="SAM" id="SignalP"/>
    </source>
</evidence>
<dbReference type="EMBL" id="CM001487">
    <property type="protein sequence ID" value="EIM57094.1"/>
    <property type="molecule type" value="Genomic_DNA"/>
</dbReference>
<name>I5ATH1_EUBC6</name>
<feature type="compositionally biased region" description="Basic and acidic residues" evidence="2">
    <location>
        <begin position="183"/>
        <end position="202"/>
    </location>
</feature>
<dbReference type="OrthoDB" id="2080739at2"/>
<dbReference type="AlphaFoldDB" id="I5ATH1"/>
<evidence type="ECO:0000256" key="1">
    <source>
        <dbReference type="SAM" id="Coils"/>
    </source>
</evidence>
<reference evidence="4 5" key="2">
    <citation type="submission" date="2012-02" db="EMBL/GenBank/DDBJ databases">
        <title>Improved High-Quality Draft sequence of Eubacterium cellulosolvens 6.</title>
        <authorList>
            <consortium name="US DOE Joint Genome Institute"/>
            <person name="Lucas S."/>
            <person name="Han J."/>
            <person name="Lapidus A."/>
            <person name="Cheng J.-F."/>
            <person name="Goodwin L."/>
            <person name="Pitluck S."/>
            <person name="Peters L."/>
            <person name="Mikhailova N."/>
            <person name="Gu W."/>
            <person name="Detter J.C."/>
            <person name="Han C."/>
            <person name="Tapia R."/>
            <person name="Land M."/>
            <person name="Hauser L."/>
            <person name="Kyrpides N."/>
            <person name="Ivanova N."/>
            <person name="Pagani I."/>
            <person name="Johnson E."/>
            <person name="Mukhopadhyay B."/>
            <person name="Anderson I."/>
            <person name="Woyke T."/>
        </authorList>
    </citation>
    <scope>NUCLEOTIDE SEQUENCE [LARGE SCALE GENOMIC DNA]</scope>
    <source>
        <strain evidence="4 5">6</strain>
    </source>
</reference>
<evidence type="ECO:0000313" key="5">
    <source>
        <dbReference type="Proteomes" id="UP000005753"/>
    </source>
</evidence>
<feature type="region of interest" description="Disordered" evidence="2">
    <location>
        <begin position="183"/>
        <end position="204"/>
    </location>
</feature>
<gene>
    <name evidence="4" type="ORF">EubceDRAFT1_1279</name>
</gene>
<dbReference type="eggNOG" id="COG4942">
    <property type="taxonomic scope" value="Bacteria"/>
</dbReference>
<feature type="coiled-coil region" evidence="1">
    <location>
        <begin position="26"/>
        <end position="109"/>
    </location>
</feature>
<organism evidence="4 5">
    <name type="scientific">Eubacterium cellulosolvens (strain ATCC 43171 / JCM 9499 / 6)</name>
    <name type="common">Cillobacterium cellulosolvens</name>
    <dbReference type="NCBI Taxonomy" id="633697"/>
    <lineage>
        <taxon>Bacteria</taxon>
        <taxon>Bacillati</taxon>
        <taxon>Bacillota</taxon>
        <taxon>Clostridia</taxon>
        <taxon>Eubacteriales</taxon>
        <taxon>Eubacteriaceae</taxon>
        <taxon>Eubacterium</taxon>
    </lineage>
</organism>
<reference evidence="4 5" key="1">
    <citation type="submission" date="2010-08" db="EMBL/GenBank/DDBJ databases">
        <authorList>
            <consortium name="US DOE Joint Genome Institute (JGI-PGF)"/>
            <person name="Lucas S."/>
            <person name="Copeland A."/>
            <person name="Lapidus A."/>
            <person name="Cheng J.-F."/>
            <person name="Bruce D."/>
            <person name="Goodwin L."/>
            <person name="Pitluck S."/>
            <person name="Land M.L."/>
            <person name="Hauser L."/>
            <person name="Chang Y.-J."/>
            <person name="Anderson I.J."/>
            <person name="Johnson E."/>
            <person name="Mulhopadhyay B."/>
            <person name="Kyrpides N."/>
            <person name="Woyke T.J."/>
        </authorList>
    </citation>
    <scope>NUCLEOTIDE SEQUENCE [LARGE SCALE GENOMIC DNA]</scope>
    <source>
        <strain evidence="4 5">6</strain>
    </source>
</reference>
<keyword evidence="1" id="KW-0175">Coiled coil</keyword>
<evidence type="ECO:0008006" key="6">
    <source>
        <dbReference type="Google" id="ProtNLM"/>
    </source>
</evidence>
<dbReference type="HOGENOM" id="CLU_682843_0_0_9"/>
<evidence type="ECO:0000313" key="4">
    <source>
        <dbReference type="EMBL" id="EIM57094.1"/>
    </source>
</evidence>
<protein>
    <recommendedName>
        <fullName evidence="6">Membrane-bound metallopeptidase</fullName>
    </recommendedName>
</protein>
<keyword evidence="5" id="KW-1185">Reference proteome</keyword>